<dbReference type="PANTHER" id="PTHR13145">
    <property type="entry name" value="SSM4 PROTEIN"/>
    <property type="match status" value="1"/>
</dbReference>
<evidence type="ECO:0000256" key="5">
    <source>
        <dbReference type="ARBA" id="ARBA00022679"/>
    </source>
</evidence>
<dbReference type="RefSeq" id="XP_014655325.1">
    <property type="nucleotide sequence ID" value="XM_014799839.1"/>
</dbReference>
<evidence type="ECO:0000256" key="1">
    <source>
        <dbReference type="ARBA" id="ARBA00000900"/>
    </source>
</evidence>
<evidence type="ECO:0000256" key="11">
    <source>
        <dbReference type="ARBA" id="ARBA00022989"/>
    </source>
</evidence>
<dbReference type="OrthoDB" id="264354at2759"/>
<dbReference type="GO" id="GO:0005789">
    <property type="term" value="C:endoplasmic reticulum membrane"/>
    <property type="evidence" value="ECO:0007669"/>
    <property type="project" value="TreeGrafter"/>
</dbReference>
<dbReference type="Pfam" id="PF23113">
    <property type="entry name" value="MARCHF6_C"/>
    <property type="match status" value="1"/>
</dbReference>
<dbReference type="PROSITE" id="PS51292">
    <property type="entry name" value="ZF_RING_CH"/>
    <property type="match status" value="1"/>
</dbReference>
<keyword evidence="14" id="KW-1185">Reference proteome</keyword>
<dbReference type="CDD" id="cd16702">
    <property type="entry name" value="RING_CH-C4HC3_MARCH6"/>
    <property type="match status" value="1"/>
</dbReference>
<dbReference type="InterPro" id="IPR013083">
    <property type="entry name" value="Znf_RING/FYVE/PHD"/>
</dbReference>
<keyword evidence="5" id="KW-0808">Transferase</keyword>
<comment type="catalytic activity">
    <reaction evidence="1">
        <text>S-ubiquitinyl-[E2 ubiquitin-conjugating enzyme]-L-cysteine + [acceptor protein]-L-lysine = [E2 ubiquitin-conjugating enzyme]-L-cysteine + N(6)-ubiquitinyl-[acceptor protein]-L-lysine.</text>
        <dbReference type="EC" id="2.3.2.27"/>
    </reaction>
</comment>
<dbReference type="Gene3D" id="3.30.40.10">
    <property type="entry name" value="Zinc/RING finger domain, C3HC4 (zinc finger)"/>
    <property type="match status" value="1"/>
</dbReference>
<keyword evidence="12" id="KW-0472">Membrane</keyword>
<dbReference type="GO" id="GO:0016874">
    <property type="term" value="F:ligase activity"/>
    <property type="evidence" value="ECO:0007669"/>
    <property type="project" value="UniProtKB-KW"/>
</dbReference>
<keyword evidence="11" id="KW-1133">Transmembrane helix</keyword>
<evidence type="ECO:0000256" key="6">
    <source>
        <dbReference type="ARBA" id="ARBA00022692"/>
    </source>
</evidence>
<keyword evidence="6" id="KW-0812">Transmembrane</keyword>
<dbReference type="Pfam" id="PF12906">
    <property type="entry name" value="RINGv"/>
    <property type="match status" value="1"/>
</dbReference>
<dbReference type="SUPFAM" id="SSF57850">
    <property type="entry name" value="RING/U-box"/>
    <property type="match status" value="1"/>
</dbReference>
<evidence type="ECO:0000256" key="2">
    <source>
        <dbReference type="ARBA" id="ARBA00004141"/>
    </source>
</evidence>
<evidence type="ECO:0000313" key="13">
    <source>
        <dbReference type="EMBL" id="GAK66489.1"/>
    </source>
</evidence>
<dbReference type="GO" id="GO:0061630">
    <property type="term" value="F:ubiquitin protein ligase activity"/>
    <property type="evidence" value="ECO:0007669"/>
    <property type="project" value="UniProtKB-EC"/>
</dbReference>
<dbReference type="InterPro" id="IPR056521">
    <property type="entry name" value="MARCHF6-like_C"/>
</dbReference>
<gene>
    <name evidence="13" type="ORF">PAN0_013c4711</name>
</gene>
<dbReference type="SMART" id="SM00744">
    <property type="entry name" value="RINGv"/>
    <property type="match status" value="1"/>
</dbReference>
<evidence type="ECO:0000256" key="10">
    <source>
        <dbReference type="ARBA" id="ARBA00022833"/>
    </source>
</evidence>
<keyword evidence="7" id="KW-0479">Metal-binding</keyword>
<dbReference type="GO" id="GO:0036503">
    <property type="term" value="P:ERAD pathway"/>
    <property type="evidence" value="ECO:0007669"/>
    <property type="project" value="TreeGrafter"/>
</dbReference>
<evidence type="ECO:0000256" key="12">
    <source>
        <dbReference type="ARBA" id="ARBA00023136"/>
    </source>
</evidence>
<reference evidence="14" key="1">
    <citation type="journal article" date="2014" name="Genome Announc.">
        <title>Draft Genome Sequence of the Yeast Pseudozyma antarctica Type Strain JCM10317, a Producer of the Glycolipid Biosurfactants, Mannosylerythritol Lipids.</title>
        <authorList>
            <person name="Saika A."/>
            <person name="Koike H."/>
            <person name="Hori T."/>
            <person name="Fukuoka T."/>
            <person name="Sato S."/>
            <person name="Habe H."/>
            <person name="Kitamoto D."/>
            <person name="Morita T."/>
        </authorList>
    </citation>
    <scope>NUCLEOTIDE SEQUENCE [LARGE SCALE GENOMIC DNA]</scope>
    <source>
        <strain evidence="14">JCM 10317</strain>
    </source>
</reference>
<organism evidence="13 14">
    <name type="scientific">Pseudozyma antarctica</name>
    <name type="common">Yeast</name>
    <name type="synonym">Candida antarctica</name>
    <dbReference type="NCBI Taxonomy" id="84753"/>
    <lineage>
        <taxon>Eukaryota</taxon>
        <taxon>Fungi</taxon>
        <taxon>Dikarya</taxon>
        <taxon>Basidiomycota</taxon>
        <taxon>Ustilaginomycotina</taxon>
        <taxon>Ustilaginomycetes</taxon>
        <taxon>Ustilaginales</taxon>
        <taxon>Ustilaginaceae</taxon>
        <taxon>Moesziomyces</taxon>
    </lineage>
</organism>
<evidence type="ECO:0000256" key="8">
    <source>
        <dbReference type="ARBA" id="ARBA00022771"/>
    </source>
</evidence>
<dbReference type="InterPro" id="IPR011016">
    <property type="entry name" value="Znf_RING-CH"/>
</dbReference>
<name>A0A081CIJ3_PSEA2</name>
<evidence type="ECO:0000256" key="9">
    <source>
        <dbReference type="ARBA" id="ARBA00022786"/>
    </source>
</evidence>
<dbReference type="EC" id="2.3.2.27" evidence="4"/>
<evidence type="ECO:0000313" key="14">
    <source>
        <dbReference type="Proteomes" id="UP000053758"/>
    </source>
</evidence>
<evidence type="ECO:0000256" key="4">
    <source>
        <dbReference type="ARBA" id="ARBA00012483"/>
    </source>
</evidence>
<evidence type="ECO:0000256" key="3">
    <source>
        <dbReference type="ARBA" id="ARBA00004906"/>
    </source>
</evidence>
<dbReference type="EMBL" id="DF830080">
    <property type="protein sequence ID" value="GAK66489.1"/>
    <property type="molecule type" value="Genomic_DNA"/>
</dbReference>
<evidence type="ECO:0000256" key="7">
    <source>
        <dbReference type="ARBA" id="ARBA00022723"/>
    </source>
</evidence>
<keyword evidence="8" id="KW-0863">Zinc-finger</keyword>
<comment type="subcellular location">
    <subcellularLocation>
        <location evidence="2">Membrane</location>
        <topology evidence="2">Multi-pass membrane protein</topology>
    </subcellularLocation>
</comment>
<keyword evidence="10" id="KW-0862">Zinc</keyword>
<dbReference type="GO" id="GO:0008270">
    <property type="term" value="F:zinc ion binding"/>
    <property type="evidence" value="ECO:0007669"/>
    <property type="project" value="UniProtKB-KW"/>
</dbReference>
<dbReference type="GeneID" id="26305478"/>
<dbReference type="FunFam" id="3.30.40.10:FF:000287">
    <property type="entry name" value="RING finger membrane protein"/>
    <property type="match status" value="1"/>
</dbReference>
<dbReference type="PANTHER" id="PTHR13145:SF0">
    <property type="entry name" value="E3 UBIQUITIN-PROTEIN LIGASE MARCHF6"/>
    <property type="match status" value="1"/>
</dbReference>
<keyword evidence="9" id="KW-0833">Ubl conjugation pathway</keyword>
<accession>A0A081CIJ3</accession>
<comment type="pathway">
    <text evidence="3">Protein modification; protein ubiquitination.</text>
</comment>
<dbReference type="Proteomes" id="UP000053758">
    <property type="component" value="Unassembled WGS sequence"/>
</dbReference>
<sequence length="1468" mass="160489">MDEDDSCRICRSGPEPDAPLYHPCKCTGSIRYCHQDCLVEWLQHSRKKYCELCNHSFIFHKKYRKDMPSDGRLPRYLYFRRLVFRSYHLAQLAARALLVGFTWLALLPYININVWRFLFWSADVATWMGVPGATPPFSLESPPPSNQTASNLTHSQNSSAASQTPLARLSASLGRARNPSAIHAYNSSRQPITVDQINAALRSLLSKLANDCFQGQIISCIIVVFFVGVFLLREWILQNIPQHFDPHPVHEAAAQPQPVDPPAAPLAPHDLQQQPAETRDHGEEPRPPILSDSDDEQGSDSAAPQHELDLDPDAQREQARQARIRRLDHQSNNSDLHQLAESTPSVEASASRPQPDEVHYGSFDESAAIPSSIPQWNEHPNVSEGLASDPSISLHKEPRDAATAENTASSVNAAESVPAPDTDQPDDVQSNVPASSALDASQEPGQQQATHNDDAATSERAPPLAATSEPTPDTVDPAAGQPAGPTINRDEGDHEEFWQRDAARWEAFDRAAFRLTAYEPVEEEDDEWEDESGNESGNESEDETEAAAPAAQDDAALRAAAVAAFPPPIAHPALDDEIEVGVAADADDPEAEIGLAEEMDGILEAIGMRGPLFGIAQNLFLMIFLCAFVMLAFVILPYIVGRALGSGPGLVRLLAAPVKLLRYVTDPLFDSLIAIGANSIWPKLAGAVGMAPSQSNVTEVVLDAAGKPASQSAASWISRFAPSALGLAATPQNVSVTATAKKSAAAAMLVRLLPESVTGSAQWAAVGACFDVALAAGVRGTLDKLSELVSAFFVGLDAHRAGTSGTDRAFCVAFGHAYWMLALFVHQHFSKPDLRRAAAEQSALKMFMDQHVLIIKAIVFIFIELAVFPLGCGLLLDICTMPLLDDASIGAWPRKLWAAPLTFAFTRWMGGTIYMFIFAQYVSATRRVLRPGVLCWIRDPNDPSFHPIREILDKRSLTQLRKIGASALMYAAILVASVGVNTYFLRYAVGWTRLLPLRWRPFEALTEVPVDLLLVHFALPWATHKIDPDAVSQRWMTGWWRRAASMLRLSSYLMGGEFKYEQRTTGRNAVVAAAHRWLHPGLPIPGDADWKADGGLCRVPADDKTITTGPLIIPLDADGNAPNERLAEAIAKQDADAEKHTPRPTYAHIYLPSHYRARITAVLVLLWLSHCAAFMLGLGVPLVLGRALFALRRREVHDVYAYVLGLSLLWTAWSLVGGASKMWTRRKRRARMHRTSPGMYLAVHVLVKAKRVLKAAALLAGVAGVVPLVMGMVVDQYLVVPLRDRGQAAVRLGQVWACGVIEARLALFAVRLLGVPEHGMVSWFMAKVDHVLRGGLYPRARVRVAWTYIVAPITLAGVVLLATPMWGARALIEAGWVHAPTVAEEYALQRRLFGVIQTAALLAVLVSVVRRRMEDWTDVLKDEVFLESTVLKNYTDTPPSAHSATAGDPQGGQDDYAAEGTLPDVLFR</sequence>
<dbReference type="HOGENOM" id="CLU_001266_1_0_1"/>
<protein>
    <recommendedName>
        <fullName evidence="4">RING-type E3 ubiquitin transferase</fullName>
        <ecNumber evidence="4">2.3.2.27</ecNumber>
    </recommendedName>
</protein>
<proteinExistence type="predicted"/>